<evidence type="ECO:0000313" key="1">
    <source>
        <dbReference type="EMBL" id="KAJ1367178.1"/>
    </source>
</evidence>
<protein>
    <submittedName>
        <fullName evidence="1">Uncharacterized protein</fullName>
    </submittedName>
</protein>
<sequence>MKSSKEAVQAFVLRFVMQTVFDVLDRQGRSALLPDAVISEILSQLSVNVTYAPLQCQKVALDPANDMQDMNMDSCIIVANTVTGIATKKIHETRK</sequence>
<dbReference type="Proteomes" id="UP001196413">
    <property type="component" value="Unassembled WGS sequence"/>
</dbReference>
<reference evidence="1" key="1">
    <citation type="submission" date="2021-06" db="EMBL/GenBank/DDBJ databases">
        <title>Parelaphostrongylus tenuis whole genome reference sequence.</title>
        <authorList>
            <person name="Garwood T.J."/>
            <person name="Larsen P.A."/>
            <person name="Fountain-Jones N.M."/>
            <person name="Garbe J.R."/>
            <person name="Macchietto M.G."/>
            <person name="Kania S.A."/>
            <person name="Gerhold R.W."/>
            <person name="Richards J.E."/>
            <person name="Wolf T.M."/>
        </authorList>
    </citation>
    <scope>NUCLEOTIDE SEQUENCE</scope>
    <source>
        <strain evidence="1">MNPRO001-30</strain>
        <tissue evidence="1">Meninges</tissue>
    </source>
</reference>
<gene>
    <name evidence="1" type="ORF">KIN20_028040</name>
</gene>
<comment type="caution">
    <text evidence="1">The sequence shown here is derived from an EMBL/GenBank/DDBJ whole genome shotgun (WGS) entry which is preliminary data.</text>
</comment>
<proteinExistence type="predicted"/>
<dbReference type="EMBL" id="JAHQIW010005793">
    <property type="protein sequence ID" value="KAJ1367178.1"/>
    <property type="molecule type" value="Genomic_DNA"/>
</dbReference>
<accession>A0AAD5WEN2</accession>
<dbReference type="AlphaFoldDB" id="A0AAD5WEN2"/>
<keyword evidence="2" id="KW-1185">Reference proteome</keyword>
<name>A0AAD5WEN2_PARTN</name>
<evidence type="ECO:0000313" key="2">
    <source>
        <dbReference type="Proteomes" id="UP001196413"/>
    </source>
</evidence>
<organism evidence="1 2">
    <name type="scientific">Parelaphostrongylus tenuis</name>
    <name type="common">Meningeal worm</name>
    <dbReference type="NCBI Taxonomy" id="148309"/>
    <lineage>
        <taxon>Eukaryota</taxon>
        <taxon>Metazoa</taxon>
        <taxon>Ecdysozoa</taxon>
        <taxon>Nematoda</taxon>
        <taxon>Chromadorea</taxon>
        <taxon>Rhabditida</taxon>
        <taxon>Rhabditina</taxon>
        <taxon>Rhabditomorpha</taxon>
        <taxon>Strongyloidea</taxon>
        <taxon>Metastrongylidae</taxon>
        <taxon>Parelaphostrongylus</taxon>
    </lineage>
</organism>